<dbReference type="PROSITE" id="PS51406">
    <property type="entry name" value="FIBRINOGEN_C_2"/>
    <property type="match status" value="1"/>
</dbReference>
<accession>A0A803V1P7</accession>
<dbReference type="CDD" id="cd00087">
    <property type="entry name" value="FReD"/>
    <property type="match status" value="1"/>
</dbReference>
<dbReference type="InterPro" id="IPR020837">
    <property type="entry name" value="Fibrinogen_CS"/>
</dbReference>
<reference evidence="5" key="1">
    <citation type="submission" date="2025-08" db="UniProtKB">
        <authorList>
            <consortium name="Ensembl"/>
        </authorList>
    </citation>
    <scope>IDENTIFICATION</scope>
</reference>
<keyword evidence="1" id="KW-1015">Disulfide bond</keyword>
<keyword evidence="3" id="KW-0732">Signal</keyword>
<evidence type="ECO:0000256" key="2">
    <source>
        <dbReference type="SAM" id="Coils"/>
    </source>
</evidence>
<reference evidence="5" key="2">
    <citation type="submission" date="2025-09" db="UniProtKB">
        <authorList>
            <consortium name="Ensembl"/>
        </authorList>
    </citation>
    <scope>IDENTIFICATION</scope>
</reference>
<dbReference type="SMART" id="SM00186">
    <property type="entry name" value="FBG"/>
    <property type="match status" value="1"/>
</dbReference>
<dbReference type="InterPro" id="IPR050373">
    <property type="entry name" value="Fibrinogen_C-term_domain"/>
</dbReference>
<organism evidence="5 6">
    <name type="scientific">Ficedula albicollis</name>
    <name type="common">Collared flycatcher</name>
    <name type="synonym">Muscicapa albicollis</name>
    <dbReference type="NCBI Taxonomy" id="59894"/>
    <lineage>
        <taxon>Eukaryota</taxon>
        <taxon>Metazoa</taxon>
        <taxon>Chordata</taxon>
        <taxon>Craniata</taxon>
        <taxon>Vertebrata</taxon>
        <taxon>Euteleostomi</taxon>
        <taxon>Archelosauria</taxon>
        <taxon>Archosauria</taxon>
        <taxon>Dinosauria</taxon>
        <taxon>Saurischia</taxon>
        <taxon>Theropoda</taxon>
        <taxon>Coelurosauria</taxon>
        <taxon>Aves</taxon>
        <taxon>Neognathae</taxon>
        <taxon>Neoaves</taxon>
        <taxon>Telluraves</taxon>
        <taxon>Australaves</taxon>
        <taxon>Passeriformes</taxon>
        <taxon>Muscicapidae</taxon>
        <taxon>Ficedula</taxon>
    </lineage>
</organism>
<feature type="domain" description="Fibrinogen C-terminal" evidence="4">
    <location>
        <begin position="203"/>
        <end position="386"/>
    </location>
</feature>
<dbReference type="AlphaFoldDB" id="A0A803V1P7"/>
<dbReference type="GeneTree" id="ENSGT00940000164041"/>
<feature type="signal peptide" evidence="3">
    <location>
        <begin position="1"/>
        <end position="25"/>
    </location>
</feature>
<dbReference type="PROSITE" id="PS00514">
    <property type="entry name" value="FIBRINOGEN_C_1"/>
    <property type="match status" value="1"/>
</dbReference>
<dbReference type="Gene3D" id="3.90.215.10">
    <property type="entry name" value="Gamma Fibrinogen, chain A, domain 1"/>
    <property type="match status" value="1"/>
</dbReference>
<evidence type="ECO:0000313" key="5">
    <source>
        <dbReference type="Ensembl" id="ENSFALP00000016653.1"/>
    </source>
</evidence>
<feature type="chain" id="PRO_5032744383" description="Fibrinogen C-terminal domain-containing protein" evidence="3">
    <location>
        <begin position="26"/>
        <end position="480"/>
    </location>
</feature>
<proteinExistence type="predicted"/>
<evidence type="ECO:0000256" key="3">
    <source>
        <dbReference type="SAM" id="SignalP"/>
    </source>
</evidence>
<dbReference type="NCBIfam" id="NF040941">
    <property type="entry name" value="GGGWT_bact"/>
    <property type="match status" value="1"/>
</dbReference>
<sequence>MEFRPGQAGLLSLLLMAALSRRSLEKSLPAGYREHEDPRESPGLIQCGEYSNQVLPNGRCRIVATLPQGDEQRCPDLFRCTDEVSYWLHENEERKQQILELRELISELQEELRNHRHRVKALEIQQEEAAGRNQSLAQRVQDLEQHSRESSTLQHIQATLLYDIQAQINNISALADWAWRSPRGCLHPADIRAQEEVQHPGIKHGRNCPIDCASVYYNGLRRSGIYSILPSVRGVPFEVLCEMDTEGGGWTVIQRRQDGSVDFNRTWNEYKEGFGDLNGEFWLGNDNIHRITSQGDYSLRIDLEDWNNKHKHAFYQAFSIEDEENFYRLHVDGFSGTVEDSFAWYHDKRSFSTPDSGNICAEISHGGWWYHQCFFSNLNGVYYKVGRRSRIFGEFFGNFGGNFLGFLEIFWNFGGIFWEFSGNFFFFNFSGILGELFGNFFPNRRSEGCTSRKSGMGMVGCEERGFWNWGIVEVGKVLRG</sequence>
<dbReference type="Ensembl" id="ENSFALT00000028304.1">
    <property type="protein sequence ID" value="ENSFALP00000016653.1"/>
    <property type="gene ID" value="ENSFALG00000027925.1"/>
</dbReference>
<gene>
    <name evidence="5" type="primary">LOC101819274</name>
</gene>
<dbReference type="GO" id="GO:0005615">
    <property type="term" value="C:extracellular space"/>
    <property type="evidence" value="ECO:0007669"/>
    <property type="project" value="TreeGrafter"/>
</dbReference>
<name>A0A803V1P7_FICAL</name>
<dbReference type="Proteomes" id="UP000016665">
    <property type="component" value="Unplaced"/>
</dbReference>
<dbReference type="Pfam" id="PF00147">
    <property type="entry name" value="Fibrinogen_C"/>
    <property type="match status" value="1"/>
</dbReference>
<dbReference type="InterPro" id="IPR036056">
    <property type="entry name" value="Fibrinogen-like_C"/>
</dbReference>
<evidence type="ECO:0000259" key="4">
    <source>
        <dbReference type="PROSITE" id="PS51406"/>
    </source>
</evidence>
<keyword evidence="2" id="KW-0175">Coiled coil</keyword>
<feature type="coiled-coil region" evidence="2">
    <location>
        <begin position="91"/>
        <end position="146"/>
    </location>
</feature>
<protein>
    <recommendedName>
        <fullName evidence="4">Fibrinogen C-terminal domain-containing protein</fullName>
    </recommendedName>
</protein>
<dbReference type="InterPro" id="IPR014716">
    <property type="entry name" value="Fibrinogen_a/b/g_C_1"/>
</dbReference>
<evidence type="ECO:0000313" key="6">
    <source>
        <dbReference type="Proteomes" id="UP000016665"/>
    </source>
</evidence>
<dbReference type="PANTHER" id="PTHR19143:SF466">
    <property type="entry name" value="FIBRINOGEN C-TERMINAL DOMAIN-CONTAINING PROTEIN"/>
    <property type="match status" value="1"/>
</dbReference>
<evidence type="ECO:0000256" key="1">
    <source>
        <dbReference type="ARBA" id="ARBA00023157"/>
    </source>
</evidence>
<dbReference type="PANTHER" id="PTHR19143">
    <property type="entry name" value="FIBRINOGEN/TENASCIN/ANGIOPOEITIN"/>
    <property type="match status" value="1"/>
</dbReference>
<keyword evidence="6" id="KW-1185">Reference proteome</keyword>
<dbReference type="SUPFAM" id="SSF56496">
    <property type="entry name" value="Fibrinogen C-terminal domain-like"/>
    <property type="match status" value="1"/>
</dbReference>
<dbReference type="InterPro" id="IPR002181">
    <property type="entry name" value="Fibrinogen_a/b/g_C_dom"/>
</dbReference>